<feature type="domain" description="BHLH" evidence="7">
    <location>
        <begin position="353"/>
        <end position="402"/>
    </location>
</feature>
<dbReference type="STRING" id="4232.A0A251S2W2"/>
<reference evidence="9" key="2">
    <citation type="submission" date="2017-02" db="EMBL/GenBank/DDBJ databases">
        <title>Sunflower complete genome.</title>
        <authorList>
            <person name="Langlade N."/>
            <person name="Munos S."/>
        </authorList>
    </citation>
    <scope>NUCLEOTIDE SEQUENCE [LARGE SCALE GENOMIC DNA]</scope>
    <source>
        <tissue evidence="9">Leaves</tissue>
    </source>
</reference>
<dbReference type="Proteomes" id="UP000215914">
    <property type="component" value="Chromosome 16"/>
</dbReference>
<feature type="compositionally biased region" description="Low complexity" evidence="6">
    <location>
        <begin position="72"/>
        <end position="81"/>
    </location>
</feature>
<accession>A0A251S2W2</accession>
<dbReference type="EMBL" id="MNCJ02000331">
    <property type="protein sequence ID" value="KAF5762032.1"/>
    <property type="molecule type" value="Genomic_DNA"/>
</dbReference>
<dbReference type="GO" id="GO:0006357">
    <property type="term" value="P:regulation of transcription by RNA polymerase II"/>
    <property type="evidence" value="ECO:0000318"/>
    <property type="project" value="GO_Central"/>
</dbReference>
<keyword evidence="3 9" id="KW-0238">DNA-binding</keyword>
<dbReference type="OrthoDB" id="663846at2759"/>
<name>A0A251S2W2_HELAN</name>
<evidence type="ECO:0000256" key="2">
    <source>
        <dbReference type="ARBA" id="ARBA00023015"/>
    </source>
</evidence>
<dbReference type="EMBL" id="CM007905">
    <property type="protein sequence ID" value="OTF93008.1"/>
    <property type="molecule type" value="Genomic_DNA"/>
</dbReference>
<evidence type="ECO:0000256" key="6">
    <source>
        <dbReference type="SAM" id="MobiDB-lite"/>
    </source>
</evidence>
<comment type="subcellular location">
    <subcellularLocation>
        <location evidence="1">Nucleus</location>
    </subcellularLocation>
</comment>
<dbReference type="AlphaFoldDB" id="A0A251S2W2"/>
<dbReference type="SUPFAM" id="SSF47459">
    <property type="entry name" value="HLH, helix-loop-helix DNA-binding domain"/>
    <property type="match status" value="1"/>
</dbReference>
<dbReference type="PANTHER" id="PTHR16223:SF368">
    <property type="entry name" value="MYC-TYPE, BASIC HELIX-LOOP-HELIX (BHLH) DOMAIN-CONTAINING PROTEIN-RELATED"/>
    <property type="match status" value="1"/>
</dbReference>
<dbReference type="InParanoid" id="A0A251S2W2"/>
<dbReference type="OMA" id="HFPCTSS"/>
<dbReference type="Gramene" id="mRNA:HanXRQr2_Chr16g0772181">
    <property type="protein sequence ID" value="mRNA:HanXRQr2_Chr16g0772181"/>
    <property type="gene ID" value="HanXRQr2_Chr16g0772181"/>
</dbReference>
<evidence type="ECO:0000313" key="8">
    <source>
        <dbReference type="EMBL" id="KAF5762032.1"/>
    </source>
</evidence>
<dbReference type="InterPro" id="IPR045843">
    <property type="entry name" value="IND-like"/>
</dbReference>
<reference evidence="8" key="3">
    <citation type="submission" date="2020-06" db="EMBL/GenBank/DDBJ databases">
        <title>Helianthus annuus Genome sequencing and assembly Release 2.</title>
        <authorList>
            <person name="Gouzy J."/>
            <person name="Langlade N."/>
            <person name="Munos S."/>
        </authorList>
    </citation>
    <scope>NUCLEOTIDE SEQUENCE</scope>
    <source>
        <tissue evidence="8">Leaves</tissue>
    </source>
</reference>
<reference evidence="8 10" key="1">
    <citation type="journal article" date="2017" name="Nature">
        <title>The sunflower genome provides insights into oil metabolism, flowering and Asterid evolution.</title>
        <authorList>
            <person name="Badouin H."/>
            <person name="Gouzy J."/>
            <person name="Grassa C.J."/>
            <person name="Murat F."/>
            <person name="Staton S.E."/>
            <person name="Cottret L."/>
            <person name="Lelandais-Briere C."/>
            <person name="Owens G.L."/>
            <person name="Carrere S."/>
            <person name="Mayjonade B."/>
            <person name="Legrand L."/>
            <person name="Gill N."/>
            <person name="Kane N.C."/>
            <person name="Bowers J.E."/>
            <person name="Hubner S."/>
            <person name="Bellec A."/>
            <person name="Berard A."/>
            <person name="Berges H."/>
            <person name="Blanchet N."/>
            <person name="Boniface M.C."/>
            <person name="Brunel D."/>
            <person name="Catrice O."/>
            <person name="Chaidir N."/>
            <person name="Claudel C."/>
            <person name="Donnadieu C."/>
            <person name="Faraut T."/>
            <person name="Fievet G."/>
            <person name="Helmstetter N."/>
            <person name="King M."/>
            <person name="Knapp S.J."/>
            <person name="Lai Z."/>
            <person name="Le Paslier M.C."/>
            <person name="Lippi Y."/>
            <person name="Lorenzon L."/>
            <person name="Mandel J.R."/>
            <person name="Marage G."/>
            <person name="Marchand G."/>
            <person name="Marquand E."/>
            <person name="Bret-Mestries E."/>
            <person name="Morien E."/>
            <person name="Nambeesan S."/>
            <person name="Nguyen T."/>
            <person name="Pegot-Espagnet P."/>
            <person name="Pouilly N."/>
            <person name="Raftis F."/>
            <person name="Sallet E."/>
            <person name="Schiex T."/>
            <person name="Thomas J."/>
            <person name="Vandecasteele C."/>
            <person name="Vares D."/>
            <person name="Vear F."/>
            <person name="Vautrin S."/>
            <person name="Crespi M."/>
            <person name="Mangin B."/>
            <person name="Burke J.M."/>
            <person name="Salse J."/>
            <person name="Munos S."/>
            <person name="Vincourt P."/>
            <person name="Rieseberg L.H."/>
            <person name="Langlade N.B."/>
        </authorList>
    </citation>
    <scope>NUCLEOTIDE SEQUENCE [LARGE SCALE GENOMIC DNA]</scope>
    <source>
        <strain evidence="10">cv. SF193</strain>
        <tissue evidence="8">Leaves</tissue>
    </source>
</reference>
<gene>
    <name evidence="9" type="ORF">HannXRQ_Chr16g0528191</name>
    <name evidence="8" type="ORF">HanXRQr2_Chr16g0772181</name>
</gene>
<sequence>MDNCIMAEQCNKNSIATSSSSAAKWWQDVHASSMCSWTGGANYASNPPCNNSQKPNSNSCSNGEEDVSISTSFTTNASNNSGLSMESSRRLVEKASTNDPYGEAVSDNHHLWNQVLLDAGTAGELQNIQTRMFDQPACDYLKKIDSGWEFSGPTNINQFQKIYDGFKDGMYQSKTPSTTNSWSIAPSEDEISPQFDQYIGQFTTIKNEHPDSNTRQDQLELFRRRLSGHAVDYEGGININQMVVGDNNNNKYYYNGMSDMVCSNGRGFVDLVTFGSCMNKPSSESNMSNRSMMNTMNLPDRRTPDLLNSYQPLRPRGNTLTKISGRGNGVVNEGKKKKSEDQSGPLLKKAKLETSTVSSTKVQIPKAKLGDKITALQQIVSPFGKTDTASVLWEAIGYIKCLQEQVQLLSNPYMKTNIIKDSWVRFETKDRGDLKLDLKSRGLCLVPVSCTPQVYHENNGSTDYWTPTYRGCFYR</sequence>
<organism evidence="9 10">
    <name type="scientific">Helianthus annuus</name>
    <name type="common">Common sunflower</name>
    <dbReference type="NCBI Taxonomy" id="4232"/>
    <lineage>
        <taxon>Eukaryota</taxon>
        <taxon>Viridiplantae</taxon>
        <taxon>Streptophyta</taxon>
        <taxon>Embryophyta</taxon>
        <taxon>Tracheophyta</taxon>
        <taxon>Spermatophyta</taxon>
        <taxon>Magnoliopsida</taxon>
        <taxon>eudicotyledons</taxon>
        <taxon>Gunneridae</taxon>
        <taxon>Pentapetalae</taxon>
        <taxon>asterids</taxon>
        <taxon>campanulids</taxon>
        <taxon>Asterales</taxon>
        <taxon>Asteraceae</taxon>
        <taxon>Asteroideae</taxon>
        <taxon>Heliantheae alliance</taxon>
        <taxon>Heliantheae</taxon>
        <taxon>Helianthus</taxon>
    </lineage>
</organism>
<dbReference type="InterPro" id="IPR011598">
    <property type="entry name" value="bHLH_dom"/>
</dbReference>
<proteinExistence type="predicted"/>
<evidence type="ECO:0000313" key="9">
    <source>
        <dbReference type="EMBL" id="OTF93008.1"/>
    </source>
</evidence>
<keyword evidence="10" id="KW-1185">Reference proteome</keyword>
<keyword evidence="4" id="KW-0804">Transcription</keyword>
<dbReference type="CDD" id="cd11393">
    <property type="entry name" value="bHLH_AtbHLH_like"/>
    <property type="match status" value="1"/>
</dbReference>
<evidence type="ECO:0000256" key="3">
    <source>
        <dbReference type="ARBA" id="ARBA00023125"/>
    </source>
</evidence>
<evidence type="ECO:0000256" key="5">
    <source>
        <dbReference type="ARBA" id="ARBA00023242"/>
    </source>
</evidence>
<evidence type="ECO:0000259" key="7">
    <source>
        <dbReference type="PROSITE" id="PS50888"/>
    </source>
</evidence>
<dbReference type="PANTHER" id="PTHR16223">
    <property type="entry name" value="TRANSCRIPTION FACTOR BHLH83-RELATED"/>
    <property type="match status" value="1"/>
</dbReference>
<evidence type="ECO:0000256" key="4">
    <source>
        <dbReference type="ARBA" id="ARBA00023163"/>
    </source>
</evidence>
<keyword evidence="5" id="KW-0539">Nucleus</keyword>
<evidence type="ECO:0000256" key="1">
    <source>
        <dbReference type="ARBA" id="ARBA00004123"/>
    </source>
</evidence>
<protein>
    <submittedName>
        <fullName evidence="9">Putative basic helix-loop-helix (BHLH) DNA-binding superfamily protein</fullName>
    </submittedName>
    <submittedName>
        <fullName evidence="8">Transcription factor bHLH family</fullName>
    </submittedName>
</protein>
<dbReference type="PROSITE" id="PS50888">
    <property type="entry name" value="BHLH"/>
    <property type="match status" value="1"/>
</dbReference>
<dbReference type="GO" id="GO:0000978">
    <property type="term" value="F:RNA polymerase II cis-regulatory region sequence-specific DNA binding"/>
    <property type="evidence" value="ECO:0000318"/>
    <property type="project" value="GO_Central"/>
</dbReference>
<keyword evidence="2" id="KW-0805">Transcription regulation</keyword>
<dbReference type="GO" id="GO:0005634">
    <property type="term" value="C:nucleus"/>
    <property type="evidence" value="ECO:0000318"/>
    <property type="project" value="GO_Central"/>
</dbReference>
<dbReference type="GO" id="GO:0000981">
    <property type="term" value="F:DNA-binding transcription factor activity, RNA polymerase II-specific"/>
    <property type="evidence" value="ECO:0000318"/>
    <property type="project" value="GO_Central"/>
</dbReference>
<feature type="region of interest" description="Disordered" evidence="6">
    <location>
        <begin position="309"/>
        <end position="348"/>
    </location>
</feature>
<evidence type="ECO:0000313" key="10">
    <source>
        <dbReference type="Proteomes" id="UP000215914"/>
    </source>
</evidence>
<dbReference type="GO" id="GO:0046983">
    <property type="term" value="F:protein dimerization activity"/>
    <property type="evidence" value="ECO:0007669"/>
    <property type="project" value="InterPro"/>
</dbReference>
<dbReference type="InterPro" id="IPR045239">
    <property type="entry name" value="bHLH95_bHLH"/>
</dbReference>
<dbReference type="InterPro" id="IPR036638">
    <property type="entry name" value="HLH_DNA-bd_sf"/>
</dbReference>
<feature type="region of interest" description="Disordered" evidence="6">
    <location>
        <begin position="72"/>
        <end position="91"/>
    </location>
</feature>